<dbReference type="EMBL" id="JAFBCG010000001">
    <property type="protein sequence ID" value="MBM7803955.1"/>
    <property type="molecule type" value="Genomic_DNA"/>
</dbReference>
<sequence>MSSTPLFDAVAARRREPSPALSASVPASLVAAIDAIPQRLTADLGVGLSVAEEQLALVEAVADAVTRAVVDAVAAEVERITRDGRVRV</sequence>
<evidence type="ECO:0000313" key="4">
    <source>
        <dbReference type="Proteomes" id="UP000746584"/>
    </source>
</evidence>
<protein>
    <submittedName>
        <fullName evidence="1">Uncharacterized protein</fullName>
    </submittedName>
</protein>
<dbReference type="RefSeq" id="WP_175327398.1">
    <property type="nucleotide sequence ID" value="NZ_BMOI01000010.1"/>
</dbReference>
<reference evidence="1" key="2">
    <citation type="submission" date="2020-09" db="EMBL/GenBank/DDBJ databases">
        <authorList>
            <person name="Sun Q."/>
            <person name="Ohkuma M."/>
        </authorList>
    </citation>
    <scope>NUCLEOTIDE SEQUENCE</scope>
    <source>
        <strain evidence="1">JCM 1480</strain>
    </source>
</reference>
<gene>
    <name evidence="1" type="ORF">GCM10009769_24240</name>
    <name evidence="2" type="ORF">JOE58_003206</name>
</gene>
<dbReference type="Proteomes" id="UP000648535">
    <property type="component" value="Unassembled WGS sequence"/>
</dbReference>
<reference evidence="2 4" key="3">
    <citation type="submission" date="2021-01" db="EMBL/GenBank/DDBJ databases">
        <title>Sequencing the genomes of 1000 actinobacteria strains.</title>
        <authorList>
            <person name="Klenk H.-P."/>
        </authorList>
    </citation>
    <scope>NUCLEOTIDE SEQUENCE [LARGE SCALE GENOMIC DNA]</scope>
    <source>
        <strain evidence="2 4">DSM 20542</strain>
    </source>
</reference>
<keyword evidence="4" id="KW-1185">Reference proteome</keyword>
<organism evidence="1 3">
    <name type="scientific">Curtobacterium luteum</name>
    <dbReference type="NCBI Taxonomy" id="33881"/>
    <lineage>
        <taxon>Bacteria</taxon>
        <taxon>Bacillati</taxon>
        <taxon>Actinomycetota</taxon>
        <taxon>Actinomycetes</taxon>
        <taxon>Micrococcales</taxon>
        <taxon>Microbacteriaceae</taxon>
        <taxon>Curtobacterium</taxon>
    </lineage>
</organism>
<name>A0A8H9G9N7_9MICO</name>
<accession>A0A8H9G9N7</accession>
<reference evidence="1" key="1">
    <citation type="journal article" date="2014" name="Int. J. Syst. Evol. Microbiol.">
        <title>Complete genome sequence of Corynebacterium casei LMG S-19264T (=DSM 44701T), isolated from a smear-ripened cheese.</title>
        <authorList>
            <consortium name="US DOE Joint Genome Institute (JGI-PGF)"/>
            <person name="Walter F."/>
            <person name="Albersmeier A."/>
            <person name="Kalinowski J."/>
            <person name="Ruckert C."/>
        </authorList>
    </citation>
    <scope>NUCLEOTIDE SEQUENCE</scope>
    <source>
        <strain evidence="1">JCM 1480</strain>
    </source>
</reference>
<dbReference type="Proteomes" id="UP000746584">
    <property type="component" value="Unassembled WGS sequence"/>
</dbReference>
<evidence type="ECO:0000313" key="3">
    <source>
        <dbReference type="Proteomes" id="UP000648535"/>
    </source>
</evidence>
<proteinExistence type="predicted"/>
<evidence type="ECO:0000313" key="2">
    <source>
        <dbReference type="EMBL" id="MBM7803955.1"/>
    </source>
</evidence>
<evidence type="ECO:0000313" key="1">
    <source>
        <dbReference type="EMBL" id="GGL05277.1"/>
    </source>
</evidence>
<comment type="caution">
    <text evidence="1">The sequence shown here is derived from an EMBL/GenBank/DDBJ whole genome shotgun (WGS) entry which is preliminary data.</text>
</comment>
<dbReference type="EMBL" id="BMOI01000010">
    <property type="protein sequence ID" value="GGL05277.1"/>
    <property type="molecule type" value="Genomic_DNA"/>
</dbReference>
<dbReference type="AlphaFoldDB" id="A0A8H9G9N7"/>